<dbReference type="Gene3D" id="3.40.50.280">
    <property type="entry name" value="Cobalamin-binding domain"/>
    <property type="match status" value="1"/>
</dbReference>
<evidence type="ECO:0000313" key="3">
    <source>
        <dbReference type="Proteomes" id="UP001142153"/>
    </source>
</evidence>
<dbReference type="Pfam" id="PF02607">
    <property type="entry name" value="B12-binding_2"/>
    <property type="match status" value="1"/>
</dbReference>
<organism evidence="2 3">
    <name type="scientific">Mycobacterium hippophais</name>
    <dbReference type="NCBI Taxonomy" id="3016340"/>
    <lineage>
        <taxon>Bacteria</taxon>
        <taxon>Bacillati</taxon>
        <taxon>Actinomycetota</taxon>
        <taxon>Actinomycetes</taxon>
        <taxon>Mycobacteriales</taxon>
        <taxon>Mycobacteriaceae</taxon>
        <taxon>Mycobacterium</taxon>
    </lineage>
</organism>
<name>A0ABT4PY30_9MYCO</name>
<accession>A0ABT4PY30</accession>
<gene>
    <name evidence="2" type="ORF">O6P37_21445</name>
</gene>
<reference evidence="2" key="1">
    <citation type="submission" date="2022-12" db="EMBL/GenBank/DDBJ databases">
        <authorList>
            <person name="Deng Y."/>
            <person name="Zhang Y.-Q."/>
        </authorList>
    </citation>
    <scope>NUCLEOTIDE SEQUENCE</scope>
    <source>
        <strain evidence="2">CPCC 205372</strain>
    </source>
</reference>
<evidence type="ECO:0000259" key="1">
    <source>
        <dbReference type="PROSITE" id="PS51332"/>
    </source>
</evidence>
<dbReference type="InterPro" id="IPR036594">
    <property type="entry name" value="Meth_synthase_dom"/>
</dbReference>
<dbReference type="Pfam" id="PF02310">
    <property type="entry name" value="B12-binding"/>
    <property type="match status" value="1"/>
</dbReference>
<dbReference type="PROSITE" id="PS51332">
    <property type="entry name" value="B12_BINDING"/>
    <property type="match status" value="1"/>
</dbReference>
<protein>
    <submittedName>
        <fullName evidence="2">Cobalamin-dependent protein</fullName>
    </submittedName>
</protein>
<dbReference type="InterPro" id="IPR003759">
    <property type="entry name" value="Cbl-bd_cap"/>
</dbReference>
<sequence>MNTAVLTDALNGYEDALSANDAVAATTLVTRLLAEGADPVAVLTDVVATAQRTVGSRWQRGEWTVAEEHAATAIAVAATTAVAGHVRQVPVTHGRVLVACAEREWHALPAMIIACALRANGWDSTLLGAATTPLRLSQHLQDLGPDAIAVSCSVLASLPTTRRFIEAGTGAGVPVVVGGPAFGYDDVRATALGATAWAPDAHGAVAVLAGLPAVVPPATPLPADAVAEQSALDLDHRRLIAMLRDRWSPTREVGADSRVLEVAGDALHQALHAVAAALLTGDPRPVAETSAWIADLLHTRGADPSAIAELGALMTSALRDYPLAGRLVAEHFTGDWPDL</sequence>
<proteinExistence type="predicted"/>
<evidence type="ECO:0000313" key="2">
    <source>
        <dbReference type="EMBL" id="MCZ8381440.1"/>
    </source>
</evidence>
<dbReference type="InterPro" id="IPR036724">
    <property type="entry name" value="Cobalamin-bd_sf"/>
</dbReference>
<comment type="caution">
    <text evidence="2">The sequence shown here is derived from an EMBL/GenBank/DDBJ whole genome shotgun (WGS) entry which is preliminary data.</text>
</comment>
<keyword evidence="3" id="KW-1185">Reference proteome</keyword>
<feature type="domain" description="B12-binding" evidence="1">
    <location>
        <begin position="93"/>
        <end position="218"/>
    </location>
</feature>
<dbReference type="EMBL" id="JAPZPY010000011">
    <property type="protein sequence ID" value="MCZ8381440.1"/>
    <property type="molecule type" value="Genomic_DNA"/>
</dbReference>
<dbReference type="SUPFAM" id="SSF52242">
    <property type="entry name" value="Cobalamin (vitamin B12)-binding domain"/>
    <property type="match status" value="1"/>
</dbReference>
<dbReference type="RefSeq" id="WP_269895981.1">
    <property type="nucleotide sequence ID" value="NZ_JAPZPY010000011.1"/>
</dbReference>
<dbReference type="Gene3D" id="1.10.1240.10">
    <property type="entry name" value="Methionine synthase domain"/>
    <property type="match status" value="1"/>
</dbReference>
<dbReference type="InterPro" id="IPR006158">
    <property type="entry name" value="Cobalamin-bd"/>
</dbReference>
<dbReference type="Proteomes" id="UP001142153">
    <property type="component" value="Unassembled WGS sequence"/>
</dbReference>